<reference evidence="2" key="1">
    <citation type="submission" date="2016-01" db="EMBL/GenBank/DDBJ databases">
        <title>Genome sequencing of Roseivirga ehrenbergii KMM 6017.</title>
        <authorList>
            <person name="Selvaratnam C."/>
            <person name="Thevarajoo S."/>
            <person name="Goh K.M."/>
            <person name="Ee R."/>
            <person name="Chan K.-G."/>
            <person name="Chong C.S."/>
        </authorList>
    </citation>
    <scope>NUCLEOTIDE SEQUENCE [LARGE SCALE GENOMIC DNA]</scope>
    <source>
        <strain evidence="2">KMM 6017</strain>
    </source>
</reference>
<dbReference type="Proteomes" id="UP000075583">
    <property type="component" value="Unassembled WGS sequence"/>
</dbReference>
<gene>
    <name evidence="2" type="ORF">MB14_09435</name>
</gene>
<feature type="domain" description="DUF3347" evidence="1">
    <location>
        <begin position="50"/>
        <end position="119"/>
    </location>
</feature>
<dbReference type="PROSITE" id="PS51257">
    <property type="entry name" value="PROKAR_LIPOPROTEIN"/>
    <property type="match status" value="1"/>
</dbReference>
<sequence length="185" mass="20841">MVNVKTQRPSILYALAFLLFACQPEKSNQTQDSKPSAVYPYFKEPKVSFIYERYLDIKGALVAGNAEMAQKSADVFQLSIGSSSNLSDLAKSIKREPEIDKQRKLFTRLSIEVLKLLEKHPPVNGKVFAFRSMSDSSEVWLANEARVNSPYDGSISNGKLFKVLGKEEHANLVKKQSKRPNTERL</sequence>
<dbReference type="RefSeq" id="WP_062593339.1">
    <property type="nucleotide sequence ID" value="NZ_LQZQ01000049.1"/>
</dbReference>
<accession>A0A150X103</accession>
<dbReference type="OrthoDB" id="9886131at2"/>
<name>A0A150X103_ROSEK</name>
<evidence type="ECO:0000313" key="3">
    <source>
        <dbReference type="Proteomes" id="UP000075583"/>
    </source>
</evidence>
<proteinExistence type="predicted"/>
<dbReference type="EMBL" id="LQZQ01000049">
    <property type="protein sequence ID" value="KYG72252.1"/>
    <property type="molecule type" value="Genomic_DNA"/>
</dbReference>
<protein>
    <recommendedName>
        <fullName evidence="1">DUF3347 domain-containing protein</fullName>
    </recommendedName>
</protein>
<dbReference type="AlphaFoldDB" id="A0A150X103"/>
<dbReference type="Pfam" id="PF11827">
    <property type="entry name" value="DUF3347"/>
    <property type="match status" value="1"/>
</dbReference>
<dbReference type="InterPro" id="IPR021782">
    <property type="entry name" value="DUF3347"/>
</dbReference>
<comment type="caution">
    <text evidence="2">The sequence shown here is derived from an EMBL/GenBank/DDBJ whole genome shotgun (WGS) entry which is preliminary data.</text>
</comment>
<organism evidence="2 3">
    <name type="scientific">Roseivirga ehrenbergii (strain DSM 102268 / JCM 13514 / KCTC 12282 / NCIMB 14502 / KMM 6017)</name>
    <dbReference type="NCBI Taxonomy" id="279360"/>
    <lineage>
        <taxon>Bacteria</taxon>
        <taxon>Pseudomonadati</taxon>
        <taxon>Bacteroidota</taxon>
        <taxon>Cytophagia</taxon>
        <taxon>Cytophagales</taxon>
        <taxon>Roseivirgaceae</taxon>
        <taxon>Roseivirga</taxon>
    </lineage>
</organism>
<evidence type="ECO:0000313" key="2">
    <source>
        <dbReference type="EMBL" id="KYG72252.1"/>
    </source>
</evidence>
<evidence type="ECO:0000259" key="1">
    <source>
        <dbReference type="Pfam" id="PF11827"/>
    </source>
</evidence>
<keyword evidence="3" id="KW-1185">Reference proteome</keyword>